<reference evidence="1" key="1">
    <citation type="submission" date="2020-02" db="EMBL/GenBank/DDBJ databases">
        <authorList>
            <person name="Meier V. D."/>
        </authorList>
    </citation>
    <scope>NUCLEOTIDE SEQUENCE</scope>
    <source>
        <strain evidence="1">AVDCRST_MAG57</strain>
    </source>
</reference>
<name>A0A6J4J8D4_9ACTN</name>
<dbReference type="EMBL" id="CADCTI010000271">
    <property type="protein sequence ID" value="CAA9273333.1"/>
    <property type="molecule type" value="Genomic_DNA"/>
</dbReference>
<protein>
    <submittedName>
        <fullName evidence="1">Uncharacterized protein</fullName>
    </submittedName>
</protein>
<accession>A0A6J4J8D4</accession>
<proteinExistence type="predicted"/>
<sequence>MSGADSALLALHGVRLLGYASSGEVADRFGLDRGATDEHLLDAEACGWVRRTEFAGRSGWSVTDRGRAENERQLAAELDAAGARQVAVAAHAAFLPLNRRLGTACTKWQIRPVPGDALAANDHADWGWDESVLRSLRALGDGLQRALAPLVEVLPRFDGHVPRYRAALARVDRGERAWVDAPDRASCHIVWIQAHEDLLATLGIERGTDD</sequence>
<gene>
    <name evidence="1" type="ORF">AVDCRST_MAG57-3279</name>
</gene>
<evidence type="ECO:0000313" key="1">
    <source>
        <dbReference type="EMBL" id="CAA9273333.1"/>
    </source>
</evidence>
<dbReference type="AlphaFoldDB" id="A0A6J4J8D4"/>
<organism evidence="1">
    <name type="scientific">uncultured Blastococcus sp</name>
    <dbReference type="NCBI Taxonomy" id="217144"/>
    <lineage>
        <taxon>Bacteria</taxon>
        <taxon>Bacillati</taxon>
        <taxon>Actinomycetota</taxon>
        <taxon>Actinomycetes</taxon>
        <taxon>Geodermatophilales</taxon>
        <taxon>Geodermatophilaceae</taxon>
        <taxon>Blastococcus</taxon>
        <taxon>environmental samples</taxon>
    </lineage>
</organism>